<dbReference type="KEGG" id="vaq:FIV01_12865"/>
<dbReference type="InterPro" id="IPR023213">
    <property type="entry name" value="CAT-like_dom_sf"/>
</dbReference>
<dbReference type="SUPFAM" id="SSF56801">
    <property type="entry name" value="Acetyl-CoA synthetase-like"/>
    <property type="match status" value="1"/>
</dbReference>
<evidence type="ECO:0000313" key="5">
    <source>
        <dbReference type="EMBL" id="QFT27309.1"/>
    </source>
</evidence>
<dbReference type="Pfam" id="PF00501">
    <property type="entry name" value="AMP-binding"/>
    <property type="match status" value="1"/>
</dbReference>
<dbReference type="InterPro" id="IPR001242">
    <property type="entry name" value="Condensation_dom"/>
</dbReference>
<dbReference type="InterPro" id="IPR036736">
    <property type="entry name" value="ACP-like_sf"/>
</dbReference>
<dbReference type="GO" id="GO:0044550">
    <property type="term" value="P:secondary metabolite biosynthetic process"/>
    <property type="evidence" value="ECO:0007669"/>
    <property type="project" value="TreeGrafter"/>
</dbReference>
<dbReference type="GO" id="GO:0005737">
    <property type="term" value="C:cytoplasm"/>
    <property type="evidence" value="ECO:0007669"/>
    <property type="project" value="TreeGrafter"/>
</dbReference>
<dbReference type="Proteomes" id="UP000326936">
    <property type="component" value="Chromosome"/>
</dbReference>
<evidence type="ECO:0000259" key="3">
    <source>
        <dbReference type="Pfam" id="PF00668"/>
    </source>
</evidence>
<dbReference type="Pfam" id="PF00550">
    <property type="entry name" value="PP-binding"/>
    <property type="match status" value="1"/>
</dbReference>
<dbReference type="SUPFAM" id="SSF47336">
    <property type="entry name" value="ACP-like"/>
    <property type="match status" value="1"/>
</dbReference>
<dbReference type="Pfam" id="PF13193">
    <property type="entry name" value="AMP-binding_C"/>
    <property type="match status" value="1"/>
</dbReference>
<dbReference type="Pfam" id="PF00668">
    <property type="entry name" value="Condensation"/>
    <property type="match status" value="1"/>
</dbReference>
<evidence type="ECO:0000259" key="2">
    <source>
        <dbReference type="Pfam" id="PF00550"/>
    </source>
</evidence>
<dbReference type="PANTHER" id="PTHR45527">
    <property type="entry name" value="NONRIBOSOMAL PEPTIDE SYNTHETASE"/>
    <property type="match status" value="1"/>
</dbReference>
<dbReference type="EMBL" id="CP045350">
    <property type="protein sequence ID" value="QFT27309.1"/>
    <property type="molecule type" value="Genomic_DNA"/>
</dbReference>
<dbReference type="GO" id="GO:0043041">
    <property type="term" value="P:amino acid activation for nonribosomal peptide biosynthetic process"/>
    <property type="evidence" value="ECO:0007669"/>
    <property type="project" value="TreeGrafter"/>
</dbReference>
<dbReference type="NCBIfam" id="TIGR01733">
    <property type="entry name" value="AA-adenyl-dom"/>
    <property type="match status" value="1"/>
</dbReference>
<feature type="domain" description="Carrier" evidence="2">
    <location>
        <begin position="506"/>
        <end position="564"/>
    </location>
</feature>
<evidence type="ECO:0000313" key="6">
    <source>
        <dbReference type="Proteomes" id="UP000326936"/>
    </source>
</evidence>
<dbReference type="CDD" id="cd05930">
    <property type="entry name" value="A_NRPS"/>
    <property type="match status" value="1"/>
</dbReference>
<name>A0A5P9CLY6_9VIBR</name>
<gene>
    <name evidence="5" type="primary">lgrD1</name>
    <name evidence="5" type="ORF">FIV01_12865</name>
</gene>
<dbReference type="InterPro" id="IPR000873">
    <property type="entry name" value="AMP-dep_synth/lig_dom"/>
</dbReference>
<dbReference type="GO" id="GO:0003824">
    <property type="term" value="F:catalytic activity"/>
    <property type="evidence" value="ECO:0007669"/>
    <property type="project" value="InterPro"/>
</dbReference>
<dbReference type="GO" id="GO:0031177">
    <property type="term" value="F:phosphopantetheine binding"/>
    <property type="evidence" value="ECO:0007669"/>
    <property type="project" value="TreeGrafter"/>
</dbReference>
<feature type="domain" description="Condensation" evidence="3">
    <location>
        <begin position="585"/>
        <end position="1003"/>
    </location>
</feature>
<reference evidence="5 6" key="1">
    <citation type="submission" date="2019-10" db="EMBL/GenBank/DDBJ databases">
        <title>Complete genome sequence of Vibrio sp. strain THAF100, isolated from non-filtered water from the water column of tank 6 of a marine aquarium containing stony-coral fragments. Water maintained at 26 degree C.</title>
        <authorList>
            <person name="Ruckert C."/>
            <person name="Franco A."/>
            <person name="Kalinowski J."/>
            <person name="Glaeser S."/>
        </authorList>
    </citation>
    <scope>NUCLEOTIDE SEQUENCE [LARGE SCALE GENOMIC DNA]</scope>
    <source>
        <strain evidence="5 6">THAF100</strain>
    </source>
</reference>
<organism evidence="5 6">
    <name type="scientific">Vibrio aquimaris</name>
    <dbReference type="NCBI Taxonomy" id="2587862"/>
    <lineage>
        <taxon>Bacteria</taxon>
        <taxon>Pseudomonadati</taxon>
        <taxon>Pseudomonadota</taxon>
        <taxon>Gammaproteobacteria</taxon>
        <taxon>Vibrionales</taxon>
        <taxon>Vibrionaceae</taxon>
        <taxon>Vibrio</taxon>
    </lineage>
</organism>
<dbReference type="Gene3D" id="3.30.559.10">
    <property type="entry name" value="Chloramphenicol acetyltransferase-like domain"/>
    <property type="match status" value="1"/>
</dbReference>
<dbReference type="InterPro" id="IPR042099">
    <property type="entry name" value="ANL_N_sf"/>
</dbReference>
<dbReference type="InterPro" id="IPR025110">
    <property type="entry name" value="AMP-bd_C"/>
</dbReference>
<dbReference type="OrthoDB" id="9757559at2"/>
<protein>
    <submittedName>
        <fullName evidence="5">Linear gramicidin synthase subunit D</fullName>
    </submittedName>
</protein>
<dbReference type="InterPro" id="IPR045851">
    <property type="entry name" value="AMP-bd_C_sf"/>
</dbReference>
<dbReference type="Gene3D" id="1.10.1200.10">
    <property type="entry name" value="ACP-like"/>
    <property type="match status" value="1"/>
</dbReference>
<keyword evidence="6" id="KW-1185">Reference proteome</keyword>
<dbReference type="InterPro" id="IPR009081">
    <property type="entry name" value="PP-bd_ACP"/>
</dbReference>
<evidence type="ECO:0000259" key="4">
    <source>
        <dbReference type="Pfam" id="PF13193"/>
    </source>
</evidence>
<feature type="domain" description="AMP-dependent synthetase/ligase" evidence="1">
    <location>
        <begin position="17"/>
        <end position="346"/>
    </location>
</feature>
<accession>A0A5P9CLY6</accession>
<dbReference type="PANTHER" id="PTHR45527:SF1">
    <property type="entry name" value="FATTY ACID SYNTHASE"/>
    <property type="match status" value="1"/>
</dbReference>
<dbReference type="Gene3D" id="3.40.50.12780">
    <property type="entry name" value="N-terminal domain of ligase-like"/>
    <property type="match status" value="1"/>
</dbReference>
<proteinExistence type="predicted"/>
<dbReference type="RefSeq" id="WP_152431320.1">
    <property type="nucleotide sequence ID" value="NZ_CBCSDK010000018.1"/>
</dbReference>
<dbReference type="InterPro" id="IPR010071">
    <property type="entry name" value="AA_adenyl_dom"/>
</dbReference>
<dbReference type="Gene3D" id="3.30.559.30">
    <property type="entry name" value="Nonribosomal peptide synthetase, condensation domain"/>
    <property type="match status" value="1"/>
</dbReference>
<feature type="domain" description="AMP-binding enzyme C-terminal" evidence="4">
    <location>
        <begin position="401"/>
        <end position="475"/>
    </location>
</feature>
<dbReference type="SUPFAM" id="SSF52777">
    <property type="entry name" value="CoA-dependent acyltransferases"/>
    <property type="match status" value="2"/>
</dbReference>
<dbReference type="Gene3D" id="3.30.300.30">
    <property type="match status" value="1"/>
</dbReference>
<sequence length="1021" mass="114771">MSSVHQSRLLQSLKSMAVRHCQKTALIYQDQEVTYAELYALAEVYQQRIHRCSPSCDYVYLYLDKGIELIAAILAVIQSGRTFIPVDANTPPRRLNQILDDVACACVLTEKHLASNIDSKIPYDCLDEATGGKHTSLPGKFVTDRSSCYAIYTSGSTGRPKGAIISHQALLNVIEQSISEMAISSDSKILQFSSIGFDVSLWEIFTSLLSGSTLVIATNAQRYDLDALQILIHDEAVDTAFFMSTFLTHLQPRQFPTIKTVVTGGEMFGEKIVAQWADGKALYYVYGPTECAIFQSIVPCEKNVPAVPTVGHPIANMHFHLYEVVGSEGDVFELGISGIGVGYGYLNRKTLTKEKFVQDHQAGVIYLTGDLVKRRPDGELDFYGRKDRQIKINGYRVEIGEIENTILRQQGVESCCVVVVELAQSKQLFAYVSSLPSSDVNEAWLLDSLRASLPGYMIPDHIRLIDCLPKNQNGKIDRKLLKEQASESLNNHSAPSSEELTEHEAKLAEYWKKLLKIDAVGQEDDFFLLGGTSALAIRLVAELADYALKFSDILELRTLVKVAAKMTPVTSVTEEAAVVNVQNGKTKATHTQTSIWFASLSSERSDIYDLRYAYQISGNIDCALLMKTLTTLLHKHESLRTSLRLEREQILLEVGNADKIIRQHDLSLETPEIVQQRVGEALSQPLDIESGTFSAVDVFDAGSEIFLILKVHHTVYDGWSHDVFLKDLESIYFGYCYGYTSTDIEEALPIKDIYQPKVVTNNERQASWLYWRQMLSHDAVATVPVCAERNLVPSGDGGQSVRKLDDRLASLLRKFALDNKQTLFVVLASLVQLVIRSYSDNEQVRLGTVRANREQKTRLDQIGLYAETFLINNTINEKSCLSHIVDGCERSLIESTRYDSISYLELVSQFPSAAIHYWVTVVEAEFEPFHEDTSIQWEKLPLEEETNLFDLSFIFELENNDIYLKLVFAGDLYSEVKIDELLDRFESIATCFLKDPETSFSTLSDSLMLSNRKTFLQERFN</sequence>
<evidence type="ECO:0000259" key="1">
    <source>
        <dbReference type="Pfam" id="PF00501"/>
    </source>
</evidence>
<dbReference type="AlphaFoldDB" id="A0A5P9CLY6"/>